<proteinExistence type="predicted"/>
<name>A0A0B1T4A0_OESDE</name>
<evidence type="ECO:0000256" key="1">
    <source>
        <dbReference type="SAM" id="Phobius"/>
    </source>
</evidence>
<keyword evidence="3" id="KW-1185">Reference proteome</keyword>
<gene>
    <name evidence="2" type="ORF">OESDEN_09160</name>
</gene>
<organism evidence="2 3">
    <name type="scientific">Oesophagostomum dentatum</name>
    <name type="common">Nodular worm</name>
    <dbReference type="NCBI Taxonomy" id="61180"/>
    <lineage>
        <taxon>Eukaryota</taxon>
        <taxon>Metazoa</taxon>
        <taxon>Ecdysozoa</taxon>
        <taxon>Nematoda</taxon>
        <taxon>Chromadorea</taxon>
        <taxon>Rhabditida</taxon>
        <taxon>Rhabditina</taxon>
        <taxon>Rhabditomorpha</taxon>
        <taxon>Strongyloidea</taxon>
        <taxon>Strongylidae</taxon>
        <taxon>Oesophagostomum</taxon>
    </lineage>
</organism>
<protein>
    <submittedName>
        <fullName evidence="2">Uncharacterized protein</fullName>
    </submittedName>
</protein>
<accession>A0A0B1T4A0</accession>
<keyword evidence="1" id="KW-0472">Membrane</keyword>
<dbReference type="OrthoDB" id="10017160at2759"/>
<dbReference type="EMBL" id="KN552467">
    <property type="protein sequence ID" value="KHJ90981.1"/>
    <property type="molecule type" value="Genomic_DNA"/>
</dbReference>
<sequence length="72" mass="8452">MAKKIVPDCKQVRLLLLYEFGKQGAEKIRVALKEMIGIRLSYMWILIWKFAAPATSLCYSQWFNFKRINLIG</sequence>
<feature type="transmembrane region" description="Helical" evidence="1">
    <location>
        <begin position="42"/>
        <end position="62"/>
    </location>
</feature>
<evidence type="ECO:0000313" key="3">
    <source>
        <dbReference type="Proteomes" id="UP000053660"/>
    </source>
</evidence>
<evidence type="ECO:0000313" key="2">
    <source>
        <dbReference type="EMBL" id="KHJ90981.1"/>
    </source>
</evidence>
<dbReference type="Proteomes" id="UP000053660">
    <property type="component" value="Unassembled WGS sequence"/>
</dbReference>
<dbReference type="AlphaFoldDB" id="A0A0B1T4A0"/>
<keyword evidence="1" id="KW-1133">Transmembrane helix</keyword>
<reference evidence="2 3" key="1">
    <citation type="submission" date="2014-03" db="EMBL/GenBank/DDBJ databases">
        <title>Draft genome of the hookworm Oesophagostomum dentatum.</title>
        <authorList>
            <person name="Mitreva M."/>
        </authorList>
    </citation>
    <scope>NUCLEOTIDE SEQUENCE [LARGE SCALE GENOMIC DNA]</scope>
    <source>
        <strain evidence="2 3">OD-Hann</strain>
    </source>
</reference>
<keyword evidence="1" id="KW-0812">Transmembrane</keyword>